<keyword evidence="2" id="KW-1185">Reference proteome</keyword>
<dbReference type="RefSeq" id="WP_111316435.1">
    <property type="nucleotide sequence ID" value="NZ_QKZT01000001.1"/>
</dbReference>
<evidence type="ECO:0000313" key="1">
    <source>
        <dbReference type="EMBL" id="PZX58159.1"/>
    </source>
</evidence>
<dbReference type="EMBL" id="QKZT01000001">
    <property type="protein sequence ID" value="PZX58159.1"/>
    <property type="molecule type" value="Genomic_DNA"/>
</dbReference>
<comment type="caution">
    <text evidence="1">The sequence shown here is derived from an EMBL/GenBank/DDBJ whole genome shotgun (WGS) entry which is preliminary data.</text>
</comment>
<evidence type="ECO:0000313" key="2">
    <source>
        <dbReference type="Proteomes" id="UP000248882"/>
    </source>
</evidence>
<sequence>MKIDKSDFESMKAKYDKEVKKGKTAKGKKGKDKLDQTNWIFFDRETLEKLLAKADKDPKKGGIQFYITEYTEEVATKYHPKEVEQLTGALTLVMRPANVENELVIPLLKGGEDEYENNGRICPPYCDPEPTNT</sequence>
<accession>A0A2W7RU55</accession>
<name>A0A2W7RU55_9BACT</name>
<dbReference type="Proteomes" id="UP000248882">
    <property type="component" value="Unassembled WGS sequence"/>
</dbReference>
<dbReference type="AlphaFoldDB" id="A0A2W7RU55"/>
<reference evidence="1 2" key="1">
    <citation type="submission" date="2018-06" db="EMBL/GenBank/DDBJ databases">
        <title>Genomic Encyclopedia of Archaeal and Bacterial Type Strains, Phase II (KMG-II): from individual species to whole genera.</title>
        <authorList>
            <person name="Goeker M."/>
        </authorList>
    </citation>
    <scope>NUCLEOTIDE SEQUENCE [LARGE SCALE GENOMIC DNA]</scope>
    <source>
        <strain evidence="1 2">DSM 19830</strain>
    </source>
</reference>
<protein>
    <submittedName>
        <fullName evidence="1">Uncharacterized protein</fullName>
    </submittedName>
</protein>
<dbReference type="OrthoDB" id="838788at2"/>
<proteinExistence type="predicted"/>
<organism evidence="1 2">
    <name type="scientific">Algoriphagus chordae</name>
    <dbReference type="NCBI Taxonomy" id="237019"/>
    <lineage>
        <taxon>Bacteria</taxon>
        <taxon>Pseudomonadati</taxon>
        <taxon>Bacteroidota</taxon>
        <taxon>Cytophagia</taxon>
        <taxon>Cytophagales</taxon>
        <taxon>Cyclobacteriaceae</taxon>
        <taxon>Algoriphagus</taxon>
    </lineage>
</organism>
<gene>
    <name evidence="1" type="ORF">LV85_00345</name>
</gene>